<accession>A0ABR3ZPD3</accession>
<sequence length="315" mass="35255">MNDEPSGCSNYDGPTGAKETFVDGRVVVLDVDHLSWARYLEKKDLKAQTNKKSSKRAAHNKPDVHTKAQIASFCSSLAVLKNEKTTAGDCPSRLEDGRRKALQEGLLDEENQKSAVIFTEYLPKSDDYKDTEYVADAYRTAATVFQRRLVPIYLTCSPEEHQRRIECRLRDELGLVKQARAGGAVFPKNQMTAMTPGEVEKAARSLDKQNRSGSELYTFSAPAKFSNGRFTYTEPDSIDGPALPKEHHGLCIDTTGLTPQETAVVIRDFIYDVLSGESNRITKIYPTTCEEGERLHEEEKESWIIVNEADWTGPI</sequence>
<comment type="caution">
    <text evidence="1">The sequence shown here is derived from an EMBL/GenBank/DDBJ whole genome shotgun (WGS) entry which is preliminary data.</text>
</comment>
<dbReference type="EMBL" id="JAWCUI010000004">
    <property type="protein sequence ID" value="KAL1902521.1"/>
    <property type="molecule type" value="Genomic_DNA"/>
</dbReference>
<organism evidence="1 2">
    <name type="scientific">Sporothrix stenoceras</name>
    <dbReference type="NCBI Taxonomy" id="5173"/>
    <lineage>
        <taxon>Eukaryota</taxon>
        <taxon>Fungi</taxon>
        <taxon>Dikarya</taxon>
        <taxon>Ascomycota</taxon>
        <taxon>Pezizomycotina</taxon>
        <taxon>Sordariomycetes</taxon>
        <taxon>Sordariomycetidae</taxon>
        <taxon>Ophiostomatales</taxon>
        <taxon>Ophiostomataceae</taxon>
        <taxon>Sporothrix</taxon>
    </lineage>
</organism>
<gene>
    <name evidence="1" type="ORF">Sste5346_000963</name>
</gene>
<reference evidence="1 2" key="1">
    <citation type="journal article" date="2024" name="IMA Fungus">
        <title>IMA Genome - F19 : A genome assembly and annotation guide to empower mycologists, including annotated draft genome sequences of Ceratocystis pirilliformis, Diaporthe australafricana, Fusarium ophioides, Paecilomyces lecythidis, and Sporothrix stenoceras.</title>
        <authorList>
            <person name="Aylward J."/>
            <person name="Wilson A.M."/>
            <person name="Visagie C.M."/>
            <person name="Spraker J."/>
            <person name="Barnes I."/>
            <person name="Buitendag C."/>
            <person name="Ceriani C."/>
            <person name="Del Mar Angel L."/>
            <person name="du Plessis D."/>
            <person name="Fuchs T."/>
            <person name="Gasser K."/>
            <person name="Kramer D."/>
            <person name="Li W."/>
            <person name="Munsamy K."/>
            <person name="Piso A."/>
            <person name="Price J.L."/>
            <person name="Sonnekus B."/>
            <person name="Thomas C."/>
            <person name="van der Nest A."/>
            <person name="van Dijk A."/>
            <person name="van Heerden A."/>
            <person name="van Vuuren N."/>
            <person name="Yilmaz N."/>
            <person name="Duong T.A."/>
            <person name="van der Merwe N.A."/>
            <person name="Wingfield M.J."/>
            <person name="Wingfield B.D."/>
        </authorList>
    </citation>
    <scope>NUCLEOTIDE SEQUENCE [LARGE SCALE GENOMIC DNA]</scope>
    <source>
        <strain evidence="1 2">CMW 5346</strain>
    </source>
</reference>
<evidence type="ECO:0000313" key="2">
    <source>
        <dbReference type="Proteomes" id="UP001583186"/>
    </source>
</evidence>
<keyword evidence="2" id="KW-1185">Reference proteome</keyword>
<name>A0ABR3ZPD3_9PEZI</name>
<evidence type="ECO:0000313" key="1">
    <source>
        <dbReference type="EMBL" id="KAL1902521.1"/>
    </source>
</evidence>
<protein>
    <submittedName>
        <fullName evidence="1">Uncharacterized protein</fullName>
    </submittedName>
</protein>
<dbReference type="Proteomes" id="UP001583186">
    <property type="component" value="Unassembled WGS sequence"/>
</dbReference>
<proteinExistence type="predicted"/>